<evidence type="ECO:0000313" key="1">
    <source>
        <dbReference type="EMBL" id="MDU0111802.1"/>
    </source>
</evidence>
<dbReference type="RefSeq" id="WP_315945691.1">
    <property type="nucleotide sequence ID" value="NZ_JAWCUA010000001.1"/>
</dbReference>
<evidence type="ECO:0000313" key="2">
    <source>
        <dbReference type="Proteomes" id="UP001257914"/>
    </source>
</evidence>
<keyword evidence="2" id="KW-1185">Reference proteome</keyword>
<reference evidence="1 2" key="1">
    <citation type="submission" date="2023-10" db="EMBL/GenBank/DDBJ databases">
        <title>Psychrosphaera aquimaarina strain SW33 isolated from seawater.</title>
        <authorList>
            <person name="Bayburt H."/>
            <person name="Kim J.M."/>
            <person name="Choi B.J."/>
            <person name="Jeon C.O."/>
        </authorList>
    </citation>
    <scope>NUCLEOTIDE SEQUENCE [LARGE SCALE GENOMIC DNA]</scope>
    <source>
        <strain evidence="1 2">KCTC 52743</strain>
    </source>
</reference>
<organism evidence="1 2">
    <name type="scientific">Psychrosphaera aquimarina</name>
    <dbReference type="NCBI Taxonomy" id="2044854"/>
    <lineage>
        <taxon>Bacteria</taxon>
        <taxon>Pseudomonadati</taxon>
        <taxon>Pseudomonadota</taxon>
        <taxon>Gammaproteobacteria</taxon>
        <taxon>Alteromonadales</taxon>
        <taxon>Pseudoalteromonadaceae</taxon>
        <taxon>Psychrosphaera</taxon>
    </lineage>
</organism>
<name>A0ABU3QWK0_9GAMM</name>
<gene>
    <name evidence="1" type="ORF">RT723_02010</name>
</gene>
<comment type="caution">
    <text evidence="1">The sequence shown here is derived from an EMBL/GenBank/DDBJ whole genome shotgun (WGS) entry which is preliminary data.</text>
</comment>
<accession>A0ABU3QWK0</accession>
<sequence>MSQELDLKLVVRVEPGSLGPDGLDHVESFCMVAEKVFSKVEFANLTFKIVPRYDKKLPELELLMNRAPLPQQRAVLVLDKLNLTFELIEEEVMERISKLIDRFLGHKY</sequence>
<dbReference type="Proteomes" id="UP001257914">
    <property type="component" value="Unassembled WGS sequence"/>
</dbReference>
<protein>
    <submittedName>
        <fullName evidence="1">Uncharacterized protein</fullName>
    </submittedName>
</protein>
<proteinExistence type="predicted"/>
<dbReference type="EMBL" id="JAWCUA010000001">
    <property type="protein sequence ID" value="MDU0111802.1"/>
    <property type="molecule type" value="Genomic_DNA"/>
</dbReference>